<dbReference type="AlphaFoldDB" id="B0CTR6"/>
<dbReference type="GO" id="GO:0001682">
    <property type="term" value="P:tRNA 5'-leader removal"/>
    <property type="evidence" value="ECO:0007669"/>
    <property type="project" value="InterPro"/>
</dbReference>
<sequence>MKLPSPEKRRTRISTGVSSVENVASIASTHPFTQQLDLVFPSDPTLEASLLKLETRYAKGKTTLSNVINSADVFVNSVKPESSVLMLSTNDDDDVWCIDPRGVLTLSVATETYEQLGLLGEPLPFNNHKDQHVIHLPLQRNTDSAKNLAKRKRAIEGWDKRREELWDVVYCSNAYDLNSTPDFVPEGGQVSYVPVSCERRELKNVHIPLPNIKPRPKVSKSHGDDDDDTMDEWNRDAGAFFEWVGLACLGSQRLSANDRVDPFVALYDPPSPSLIGNVTHLRWRGLLSPSFVQRVLEAALSIADPSNKDASGHGPFFCITAQGISKCPVSYIPRNASQGKASNLHSPARLPRVDGEDTWCLLVTLVDEGDLSGVQCSMVESLGQWDTRWG</sequence>
<dbReference type="InterPro" id="IPR013893">
    <property type="entry name" value="RNase_P_Rpp40"/>
</dbReference>
<dbReference type="GeneID" id="6070932"/>
<keyword evidence="2" id="KW-1185">Reference proteome</keyword>
<dbReference type="EMBL" id="DS547092">
    <property type="protein sequence ID" value="EDR13965.1"/>
    <property type="molecule type" value="Genomic_DNA"/>
</dbReference>
<dbReference type="GO" id="GO:0004526">
    <property type="term" value="F:ribonuclease P activity"/>
    <property type="evidence" value="ECO:0007669"/>
    <property type="project" value="TreeGrafter"/>
</dbReference>
<name>B0CTR6_LACBS</name>
<organism evidence="2">
    <name type="scientific">Laccaria bicolor (strain S238N-H82 / ATCC MYA-4686)</name>
    <name type="common">Bicoloured deceiver</name>
    <name type="synonym">Laccaria laccata var. bicolor</name>
    <dbReference type="NCBI Taxonomy" id="486041"/>
    <lineage>
        <taxon>Eukaryota</taxon>
        <taxon>Fungi</taxon>
        <taxon>Dikarya</taxon>
        <taxon>Basidiomycota</taxon>
        <taxon>Agaricomycotina</taxon>
        <taxon>Agaricomycetes</taxon>
        <taxon>Agaricomycetidae</taxon>
        <taxon>Agaricales</taxon>
        <taxon>Agaricineae</taxon>
        <taxon>Hydnangiaceae</taxon>
        <taxon>Laccaria</taxon>
    </lineage>
</organism>
<dbReference type="GO" id="GO:0000171">
    <property type="term" value="F:ribonuclease MRP activity"/>
    <property type="evidence" value="ECO:0007669"/>
    <property type="project" value="TreeGrafter"/>
</dbReference>
<dbReference type="OrthoDB" id="63112at2759"/>
<dbReference type="GO" id="GO:0000447">
    <property type="term" value="P:endonucleolytic cleavage in ITS1 to separate SSU-rRNA from 5.8S rRNA and LSU-rRNA from tricistronic rRNA transcript (SSU-rRNA, 5.8S rRNA, LSU-rRNA)"/>
    <property type="evidence" value="ECO:0007669"/>
    <property type="project" value="TreeGrafter"/>
</dbReference>
<dbReference type="HOGENOM" id="CLU_055493_0_0_1"/>
<dbReference type="Pfam" id="PF08584">
    <property type="entry name" value="Ribonuc_P_40"/>
    <property type="match status" value="1"/>
</dbReference>
<dbReference type="KEGG" id="lbc:LACBIDRAFT_305235"/>
<evidence type="ECO:0000313" key="2">
    <source>
        <dbReference type="Proteomes" id="UP000001194"/>
    </source>
</evidence>
<dbReference type="GO" id="GO:0000172">
    <property type="term" value="C:ribonuclease MRP complex"/>
    <property type="evidence" value="ECO:0007669"/>
    <property type="project" value="TreeGrafter"/>
</dbReference>
<dbReference type="PANTHER" id="PTHR15396">
    <property type="entry name" value="RIBONUCLEASE P PROTEIN SUBUNIT P40"/>
    <property type="match status" value="1"/>
</dbReference>
<dbReference type="InParanoid" id="B0CTR6"/>
<dbReference type="RefSeq" id="XP_001874524.1">
    <property type="nucleotide sequence ID" value="XM_001874489.1"/>
</dbReference>
<dbReference type="Proteomes" id="UP000001194">
    <property type="component" value="Unassembled WGS sequence"/>
</dbReference>
<accession>B0CTR6</accession>
<protein>
    <submittedName>
        <fullName evidence="1">Predicted protein</fullName>
    </submittedName>
</protein>
<dbReference type="STRING" id="486041.B0CTR6"/>
<evidence type="ECO:0000313" key="1">
    <source>
        <dbReference type="EMBL" id="EDR13965.1"/>
    </source>
</evidence>
<reference evidence="1 2" key="1">
    <citation type="journal article" date="2008" name="Nature">
        <title>The genome of Laccaria bicolor provides insights into mycorrhizal symbiosis.</title>
        <authorList>
            <person name="Martin F."/>
            <person name="Aerts A."/>
            <person name="Ahren D."/>
            <person name="Brun A."/>
            <person name="Danchin E.G.J."/>
            <person name="Duchaussoy F."/>
            <person name="Gibon J."/>
            <person name="Kohler A."/>
            <person name="Lindquist E."/>
            <person name="Pereda V."/>
            <person name="Salamov A."/>
            <person name="Shapiro H.J."/>
            <person name="Wuyts J."/>
            <person name="Blaudez D."/>
            <person name="Buee M."/>
            <person name="Brokstein P."/>
            <person name="Canbaeck B."/>
            <person name="Cohen D."/>
            <person name="Courty P.E."/>
            <person name="Coutinho P.M."/>
            <person name="Delaruelle C."/>
            <person name="Detter J.C."/>
            <person name="Deveau A."/>
            <person name="DiFazio S."/>
            <person name="Duplessis S."/>
            <person name="Fraissinet-Tachet L."/>
            <person name="Lucic E."/>
            <person name="Frey-Klett P."/>
            <person name="Fourrey C."/>
            <person name="Feussner I."/>
            <person name="Gay G."/>
            <person name="Grimwood J."/>
            <person name="Hoegger P.J."/>
            <person name="Jain P."/>
            <person name="Kilaru S."/>
            <person name="Labbe J."/>
            <person name="Lin Y.C."/>
            <person name="Legue V."/>
            <person name="Le Tacon F."/>
            <person name="Marmeisse R."/>
            <person name="Melayah D."/>
            <person name="Montanini B."/>
            <person name="Muratet M."/>
            <person name="Nehls U."/>
            <person name="Niculita-Hirzel H."/>
            <person name="Oudot-Le Secq M.P."/>
            <person name="Peter M."/>
            <person name="Quesneville H."/>
            <person name="Rajashekar B."/>
            <person name="Reich M."/>
            <person name="Rouhier N."/>
            <person name="Schmutz J."/>
            <person name="Yin T."/>
            <person name="Chalot M."/>
            <person name="Henrissat B."/>
            <person name="Kuees U."/>
            <person name="Lucas S."/>
            <person name="Van de Peer Y."/>
            <person name="Podila G.K."/>
            <person name="Polle A."/>
            <person name="Pukkila P.J."/>
            <person name="Richardson P.M."/>
            <person name="Rouze P."/>
            <person name="Sanders I.R."/>
            <person name="Stajich J.E."/>
            <person name="Tunlid A."/>
            <person name="Tuskan G."/>
            <person name="Grigoriev I.V."/>
        </authorList>
    </citation>
    <scope>NUCLEOTIDE SEQUENCE [LARGE SCALE GENOMIC DNA]</scope>
    <source>
        <strain evidence="2">S238N-H82 / ATCC MYA-4686</strain>
    </source>
</reference>
<dbReference type="GO" id="GO:0030681">
    <property type="term" value="C:multimeric ribonuclease P complex"/>
    <property type="evidence" value="ECO:0007669"/>
    <property type="project" value="TreeGrafter"/>
</dbReference>
<gene>
    <name evidence="1" type="ORF">LACBIDRAFT_305235</name>
</gene>
<dbReference type="PANTHER" id="PTHR15396:SF1">
    <property type="entry name" value="RIBONUCLEASE P PROTEIN SUBUNIT P40"/>
    <property type="match status" value="1"/>
</dbReference>
<proteinExistence type="predicted"/>